<accession>A0A7X6I8S3</accession>
<dbReference type="InterPro" id="IPR036250">
    <property type="entry name" value="AcylCo_DH-like_C"/>
</dbReference>
<dbReference type="SUPFAM" id="SSF47203">
    <property type="entry name" value="Acyl-CoA dehydrogenase C-terminal domain-like"/>
    <property type="match status" value="1"/>
</dbReference>
<dbReference type="GO" id="GO:0050660">
    <property type="term" value="F:flavin adenine dinucleotide binding"/>
    <property type="evidence" value="ECO:0007669"/>
    <property type="project" value="InterPro"/>
</dbReference>
<reference evidence="8 9" key="1">
    <citation type="journal article" date="2020" name="Nature">
        <title>Bacterial chemolithoautotrophy via manganese oxidation.</title>
        <authorList>
            <person name="Yu H."/>
            <person name="Leadbetter J.R."/>
        </authorList>
    </citation>
    <scope>NUCLEOTIDE SEQUENCE [LARGE SCALE GENOMIC DNA]</scope>
    <source>
        <strain evidence="8 9">RBP-1</strain>
    </source>
</reference>
<feature type="domain" description="Acyl-CoA dehydrogenase/oxidase C-terminal" evidence="6">
    <location>
        <begin position="219"/>
        <end position="347"/>
    </location>
</feature>
<dbReference type="PANTHER" id="PTHR48083">
    <property type="entry name" value="MEDIUM-CHAIN SPECIFIC ACYL-COA DEHYDROGENASE, MITOCHONDRIAL-RELATED"/>
    <property type="match status" value="1"/>
</dbReference>
<evidence type="ECO:0000313" key="8">
    <source>
        <dbReference type="EMBL" id="NKE68891.1"/>
    </source>
</evidence>
<protein>
    <submittedName>
        <fullName evidence="8">Acyl-CoA dehydrogenase</fullName>
    </submittedName>
</protein>
<evidence type="ECO:0000259" key="7">
    <source>
        <dbReference type="Pfam" id="PF02771"/>
    </source>
</evidence>
<evidence type="ECO:0000256" key="5">
    <source>
        <dbReference type="ARBA" id="ARBA00023002"/>
    </source>
</evidence>
<dbReference type="GO" id="GO:0005737">
    <property type="term" value="C:cytoplasm"/>
    <property type="evidence" value="ECO:0007669"/>
    <property type="project" value="TreeGrafter"/>
</dbReference>
<dbReference type="Pfam" id="PF02771">
    <property type="entry name" value="Acyl-CoA_dh_N"/>
    <property type="match status" value="1"/>
</dbReference>
<proteinExistence type="inferred from homology"/>
<comment type="caution">
    <text evidence="8">The sequence shown here is derived from an EMBL/GenBank/DDBJ whole genome shotgun (WGS) entry which is preliminary data.</text>
</comment>
<keyword evidence="9" id="KW-1185">Reference proteome</keyword>
<dbReference type="InterPro" id="IPR037069">
    <property type="entry name" value="AcylCoA_DH/ox_N_sf"/>
</dbReference>
<dbReference type="Proteomes" id="UP000521868">
    <property type="component" value="Unassembled WGS sequence"/>
</dbReference>
<dbReference type="InterPro" id="IPR013786">
    <property type="entry name" value="AcylCoA_DH/ox_N"/>
</dbReference>
<dbReference type="EMBL" id="VTOX01000013">
    <property type="protein sequence ID" value="NKE68891.1"/>
    <property type="molecule type" value="Genomic_DNA"/>
</dbReference>
<comment type="cofactor">
    <cofactor evidence="1">
        <name>FAD</name>
        <dbReference type="ChEBI" id="CHEBI:57692"/>
    </cofactor>
</comment>
<evidence type="ECO:0000256" key="1">
    <source>
        <dbReference type="ARBA" id="ARBA00001974"/>
    </source>
</evidence>
<dbReference type="InterPro" id="IPR009075">
    <property type="entry name" value="AcylCo_DH/oxidase_C"/>
</dbReference>
<dbReference type="Pfam" id="PF00441">
    <property type="entry name" value="Acyl-CoA_dh_1"/>
    <property type="match status" value="1"/>
</dbReference>
<dbReference type="Gene3D" id="1.20.140.10">
    <property type="entry name" value="Butyryl-CoA Dehydrogenase, subunit A, domain 3"/>
    <property type="match status" value="1"/>
</dbReference>
<gene>
    <name evidence="8" type="ORF">RAMLITH_24025</name>
</gene>
<keyword evidence="5" id="KW-0560">Oxidoreductase</keyword>
<name>A0A7X6I8S3_9BURK</name>
<keyword evidence="4" id="KW-0274">FAD</keyword>
<evidence type="ECO:0000256" key="2">
    <source>
        <dbReference type="ARBA" id="ARBA00009347"/>
    </source>
</evidence>
<dbReference type="InterPro" id="IPR050741">
    <property type="entry name" value="Acyl-CoA_dehydrogenase"/>
</dbReference>
<organism evidence="8 9">
    <name type="scientific">Ramlibacter lithotrophicus</name>
    <dbReference type="NCBI Taxonomy" id="2606681"/>
    <lineage>
        <taxon>Bacteria</taxon>
        <taxon>Pseudomonadati</taxon>
        <taxon>Pseudomonadota</taxon>
        <taxon>Betaproteobacteria</taxon>
        <taxon>Burkholderiales</taxon>
        <taxon>Comamonadaceae</taxon>
        <taxon>Ramlibacter</taxon>
    </lineage>
</organism>
<dbReference type="Gene3D" id="1.10.540.10">
    <property type="entry name" value="Acyl-CoA dehydrogenase/oxidase, N-terminal domain"/>
    <property type="match status" value="1"/>
</dbReference>
<dbReference type="PANTHER" id="PTHR48083:SF2">
    <property type="entry name" value="MEDIUM-CHAIN SPECIFIC ACYL-COA DEHYDROGENASE, MITOCHONDRIAL"/>
    <property type="match status" value="1"/>
</dbReference>
<dbReference type="AlphaFoldDB" id="A0A7X6I8S3"/>
<evidence type="ECO:0000256" key="4">
    <source>
        <dbReference type="ARBA" id="ARBA00022827"/>
    </source>
</evidence>
<dbReference type="GO" id="GO:0033539">
    <property type="term" value="P:fatty acid beta-oxidation using acyl-CoA dehydrogenase"/>
    <property type="evidence" value="ECO:0007669"/>
    <property type="project" value="TreeGrafter"/>
</dbReference>
<dbReference type="SUPFAM" id="SSF56645">
    <property type="entry name" value="Acyl-CoA dehydrogenase NM domain-like"/>
    <property type="match status" value="1"/>
</dbReference>
<keyword evidence="3" id="KW-0285">Flavoprotein</keyword>
<evidence type="ECO:0000256" key="3">
    <source>
        <dbReference type="ARBA" id="ARBA00022630"/>
    </source>
</evidence>
<dbReference type="GO" id="GO:0003995">
    <property type="term" value="F:acyl-CoA dehydrogenase activity"/>
    <property type="evidence" value="ECO:0007669"/>
    <property type="project" value="TreeGrafter"/>
</dbReference>
<evidence type="ECO:0000259" key="6">
    <source>
        <dbReference type="Pfam" id="PF00441"/>
    </source>
</evidence>
<comment type="similarity">
    <text evidence="2">Belongs to the acyl-CoA dehydrogenase family.</text>
</comment>
<dbReference type="InterPro" id="IPR009100">
    <property type="entry name" value="AcylCoA_DH/oxidase_NM_dom_sf"/>
</dbReference>
<evidence type="ECO:0000313" key="9">
    <source>
        <dbReference type="Proteomes" id="UP000521868"/>
    </source>
</evidence>
<sequence>MDFAFNEEQRLLRQAVEDLLAPMRPQPGDEDSGPNFEQIWRALTSAGLTGVLVPSNAGGVGLGLVEAGCILEGLGASLAGGSFISTAVLGAVLLGQATSRGVREEWLARIADGTLRLCVLPQEVATRSVAVIASAAAWTWPVIGFPEAHSFLFLRESPDGDGLLLGACERASSGWTAELLPWPDRSRQVHALQVPSEFELQASWPVPHAAASTLGHTAAAALSAEMLGGATRALSLACDYARERQQFGQPIGAFQSIKHLLADDRVLLDGLRSLTYAALWQLQVGDPAGPATAHAAKAWAGEVYPRIAADAIQVFGAMGVAAESLPHRYLKRAQSDRVVFGTPAWHLHALQVYEAAL</sequence>
<feature type="domain" description="Acyl-CoA dehydrogenase/oxidase N-terminal" evidence="7">
    <location>
        <begin position="6"/>
        <end position="113"/>
    </location>
</feature>
<dbReference type="RefSeq" id="WP_168110026.1">
    <property type="nucleotide sequence ID" value="NZ_VTOX01000013.1"/>
</dbReference>